<dbReference type="AlphaFoldDB" id="I1H1L8"/>
<evidence type="ECO:0000313" key="4">
    <source>
        <dbReference type="Proteomes" id="UP000008810"/>
    </source>
</evidence>
<dbReference type="InParanoid" id="I1H1L8"/>
<organism evidence="3">
    <name type="scientific">Brachypodium distachyon</name>
    <name type="common">Purple false brome</name>
    <name type="synonym">Trachynia distachya</name>
    <dbReference type="NCBI Taxonomy" id="15368"/>
    <lineage>
        <taxon>Eukaryota</taxon>
        <taxon>Viridiplantae</taxon>
        <taxon>Streptophyta</taxon>
        <taxon>Embryophyta</taxon>
        <taxon>Tracheophyta</taxon>
        <taxon>Spermatophyta</taxon>
        <taxon>Magnoliopsida</taxon>
        <taxon>Liliopsida</taxon>
        <taxon>Poales</taxon>
        <taxon>Poaceae</taxon>
        <taxon>BOP clade</taxon>
        <taxon>Pooideae</taxon>
        <taxon>Stipodae</taxon>
        <taxon>Brachypodieae</taxon>
        <taxon>Brachypodium</taxon>
    </lineage>
</organism>
<reference evidence="2 3" key="1">
    <citation type="journal article" date="2010" name="Nature">
        <title>Genome sequencing and analysis of the model grass Brachypodium distachyon.</title>
        <authorList>
            <consortium name="International Brachypodium Initiative"/>
        </authorList>
    </citation>
    <scope>NUCLEOTIDE SEQUENCE [LARGE SCALE GENOMIC DNA]</scope>
    <source>
        <strain evidence="2 3">Bd21</strain>
    </source>
</reference>
<reference evidence="2" key="2">
    <citation type="submission" date="2017-06" db="EMBL/GenBank/DDBJ databases">
        <title>WGS assembly of Brachypodium distachyon.</title>
        <authorList>
            <consortium name="The International Brachypodium Initiative"/>
            <person name="Lucas S."/>
            <person name="Harmon-Smith M."/>
            <person name="Lail K."/>
            <person name="Tice H."/>
            <person name="Grimwood J."/>
            <person name="Bruce D."/>
            <person name="Barry K."/>
            <person name="Shu S."/>
            <person name="Lindquist E."/>
            <person name="Wang M."/>
            <person name="Pitluck S."/>
            <person name="Vogel J.P."/>
            <person name="Garvin D.F."/>
            <person name="Mockler T.C."/>
            <person name="Schmutz J."/>
            <person name="Rokhsar D."/>
            <person name="Bevan M.W."/>
        </authorList>
    </citation>
    <scope>NUCLEOTIDE SEQUENCE</scope>
    <source>
        <strain evidence="2">Bd21</strain>
    </source>
</reference>
<evidence type="ECO:0000313" key="3">
    <source>
        <dbReference type="EnsemblPlants" id="KQK19873"/>
    </source>
</evidence>
<evidence type="ECO:0000256" key="1">
    <source>
        <dbReference type="SAM" id="MobiDB-lite"/>
    </source>
</evidence>
<dbReference type="FunCoup" id="I1H1L8">
    <property type="interactions" value="817"/>
</dbReference>
<keyword evidence="4" id="KW-1185">Reference proteome</keyword>
<evidence type="ECO:0000313" key="2">
    <source>
        <dbReference type="EMBL" id="KQK19873.1"/>
    </source>
</evidence>
<dbReference type="Gramene" id="KQK19873">
    <property type="protein sequence ID" value="KQK19873"/>
    <property type="gene ID" value="BRADI_1g50980v3"/>
</dbReference>
<dbReference type="OMA" id="FLPWAQH"/>
<dbReference type="EnsemblPlants" id="KQK19873">
    <property type="protein sequence ID" value="KQK19873"/>
    <property type="gene ID" value="BRADI_1g50980v3"/>
</dbReference>
<feature type="region of interest" description="Disordered" evidence="1">
    <location>
        <begin position="41"/>
        <end position="68"/>
    </location>
</feature>
<dbReference type="Proteomes" id="UP000008810">
    <property type="component" value="Chromosome 1"/>
</dbReference>
<reference evidence="3" key="3">
    <citation type="submission" date="2018-08" db="UniProtKB">
        <authorList>
            <consortium name="EnsemblPlants"/>
        </authorList>
    </citation>
    <scope>IDENTIFICATION</scope>
    <source>
        <strain evidence="3">cv. Bd21</strain>
    </source>
</reference>
<sequence>MAPPPLPAALRRASAVRRFPPGCGRQPSNASQPPHRLVRFAADDGAPPTPSASWRAARFPGTQGHGRGWGDGSMDGIDALAAAEVIARRASAVRRYPPGCGRSVAAPKPEPLVAMEGEKSEGGAIELLAAVCDVEAKAIAGAQKVALCGSTALEGGESGSNGGVESGGRGGEPLLVAELASSPLLPWAQRGRRSQQRRRCSDQTGCNGVSAGQF</sequence>
<dbReference type="HOGENOM" id="CLU_080555_0_0_1"/>
<dbReference type="EMBL" id="CM000880">
    <property type="protein sequence ID" value="KQK19873.1"/>
    <property type="molecule type" value="Genomic_DNA"/>
</dbReference>
<gene>
    <name evidence="2" type="ORF">BRADI_1g50980v3</name>
</gene>
<feature type="region of interest" description="Disordered" evidence="1">
    <location>
        <begin position="186"/>
        <end position="214"/>
    </location>
</feature>
<dbReference type="eggNOG" id="ENOG502TIX7">
    <property type="taxonomic scope" value="Eukaryota"/>
</dbReference>
<dbReference type="OrthoDB" id="721327at2759"/>
<name>I1H1L8_BRADI</name>
<protein>
    <submittedName>
        <fullName evidence="2 3">Uncharacterized protein</fullName>
    </submittedName>
</protein>
<feature type="compositionally biased region" description="Polar residues" evidence="1">
    <location>
        <begin position="202"/>
        <end position="214"/>
    </location>
</feature>
<proteinExistence type="predicted"/>
<accession>I1H1L8</accession>